<comment type="caution">
    <text evidence="1">The sequence shown here is derived from an EMBL/GenBank/DDBJ whole genome shotgun (WGS) entry which is preliminary data.</text>
</comment>
<proteinExistence type="predicted"/>
<sequence>MASQQQQQQPSPPRPWLQIASMARPTARTPTPLAQPSPPPQPRPPFIRPTFNQTLATPTPPPPPPQTPPPTTTTSSFSAPPSPKLVPPSPPPPPPPPVSAAPSPTTTTTTTTTARVATPVPSPTTTKPQAKTPSPSAMIKPHTPPPSPLKLPPPAAQLKSNNIPLEDDQKTVLVQEKTVEKPMVIPRASNPDLQWQINDTRTKDYGVFGMRVITTAGENRGAIMELSHSSSDKPQILYKKASDGEKSGMDSSNDQEGRKKNKDKSGEKAMAMHSSSSSPRNVFLNSNVQGVNNSLLYNCSCTHNDPGIHLSLSRNTNGSVKDRMHSQK</sequence>
<keyword evidence="2" id="KW-1185">Reference proteome</keyword>
<accession>A0ACC0IJ66</accession>
<evidence type="ECO:0000313" key="2">
    <source>
        <dbReference type="Proteomes" id="UP001060215"/>
    </source>
</evidence>
<gene>
    <name evidence="1" type="ORF">LOK49_LG02G00071</name>
</gene>
<organism evidence="1 2">
    <name type="scientific">Camellia lanceoleosa</name>
    <dbReference type="NCBI Taxonomy" id="1840588"/>
    <lineage>
        <taxon>Eukaryota</taxon>
        <taxon>Viridiplantae</taxon>
        <taxon>Streptophyta</taxon>
        <taxon>Embryophyta</taxon>
        <taxon>Tracheophyta</taxon>
        <taxon>Spermatophyta</taxon>
        <taxon>Magnoliopsida</taxon>
        <taxon>eudicotyledons</taxon>
        <taxon>Gunneridae</taxon>
        <taxon>Pentapetalae</taxon>
        <taxon>asterids</taxon>
        <taxon>Ericales</taxon>
        <taxon>Theaceae</taxon>
        <taxon>Camellia</taxon>
    </lineage>
</organism>
<dbReference type="EMBL" id="CM045760">
    <property type="protein sequence ID" value="KAI8025952.1"/>
    <property type="molecule type" value="Genomic_DNA"/>
</dbReference>
<protein>
    <submittedName>
        <fullName evidence="1">Uncharacterized protein</fullName>
    </submittedName>
</protein>
<name>A0ACC0IJ66_9ERIC</name>
<evidence type="ECO:0000313" key="1">
    <source>
        <dbReference type="EMBL" id="KAI8025952.1"/>
    </source>
</evidence>
<reference evidence="1 2" key="1">
    <citation type="journal article" date="2022" name="Plant J.">
        <title>Chromosome-level genome of Camellia lanceoleosa provides a valuable resource for understanding genome evolution and self-incompatibility.</title>
        <authorList>
            <person name="Gong W."/>
            <person name="Xiao S."/>
            <person name="Wang L."/>
            <person name="Liao Z."/>
            <person name="Chang Y."/>
            <person name="Mo W."/>
            <person name="Hu G."/>
            <person name="Li W."/>
            <person name="Zhao G."/>
            <person name="Zhu H."/>
            <person name="Hu X."/>
            <person name="Ji K."/>
            <person name="Xiang X."/>
            <person name="Song Q."/>
            <person name="Yuan D."/>
            <person name="Jin S."/>
            <person name="Zhang L."/>
        </authorList>
    </citation>
    <scope>NUCLEOTIDE SEQUENCE [LARGE SCALE GENOMIC DNA]</scope>
    <source>
        <strain evidence="1">SQ_2022a</strain>
    </source>
</reference>
<dbReference type="Proteomes" id="UP001060215">
    <property type="component" value="Chromosome 3"/>
</dbReference>